<reference evidence="2 3" key="1">
    <citation type="submission" date="2016-10" db="EMBL/GenBank/DDBJ databases">
        <authorList>
            <person name="Varghese N."/>
            <person name="Submissions S."/>
        </authorList>
    </citation>
    <scope>NUCLEOTIDE SEQUENCE [LARGE SCALE GENOMIC DNA]</scope>
    <source>
        <strain evidence="2 3">IAM 15147</strain>
    </source>
</reference>
<evidence type="ECO:0000313" key="2">
    <source>
        <dbReference type="EMBL" id="SFS09901.1"/>
    </source>
</evidence>
<feature type="region of interest" description="Disordered" evidence="1">
    <location>
        <begin position="85"/>
        <end position="275"/>
    </location>
</feature>
<sequence>MAKQLACPTCGTALREIVWGYGTLADVTEAGDVVIGGCVVDVDPDGRVAALQCPACGTRTDATGVALERPDPPATTEHPFAVAFSNPQPSRGVVTMTDEAQPGGRRSDEGADASPFVDEDFGGIASGGDWRDHVEPYASREDALPQGGAQAADRVEPYASREDQLPQRSTSSPEQVEPYASREDELPAASSSAPERVEPYASREDQLPERGNAWRDSIDPFATAAGVRADAEAAPGVDEPVEEAAPPGMAVDDRSGDTSDFTDAEEEGWPSRDDD</sequence>
<comment type="caution">
    <text evidence="2">The sequence shown here is derived from an EMBL/GenBank/DDBJ whole genome shotgun (WGS) entry which is preliminary data.</text>
</comment>
<feature type="compositionally biased region" description="Basic and acidic residues" evidence="1">
    <location>
        <begin position="153"/>
        <end position="165"/>
    </location>
</feature>
<protein>
    <submittedName>
        <fullName evidence="2">Uncharacterized protein</fullName>
    </submittedName>
</protein>
<feature type="compositionally biased region" description="Basic and acidic residues" evidence="1">
    <location>
        <begin position="129"/>
        <end position="143"/>
    </location>
</feature>
<dbReference type="AlphaFoldDB" id="A0AA94HM79"/>
<evidence type="ECO:0000313" key="3">
    <source>
        <dbReference type="Proteomes" id="UP000198506"/>
    </source>
</evidence>
<name>A0AA94HM79_9MICO</name>
<gene>
    <name evidence="2" type="ORF">SAMN04487783_1329</name>
</gene>
<keyword evidence="3" id="KW-1185">Reference proteome</keyword>
<dbReference type="RefSeq" id="WP_092917086.1">
    <property type="nucleotide sequence ID" value="NZ_FOZN01000002.1"/>
</dbReference>
<dbReference type="Proteomes" id="UP000198506">
    <property type="component" value="Unassembled WGS sequence"/>
</dbReference>
<feature type="compositionally biased region" description="Basic and acidic residues" evidence="1">
    <location>
        <begin position="195"/>
        <end position="218"/>
    </location>
</feature>
<proteinExistence type="predicted"/>
<accession>A0AA94HM79</accession>
<organism evidence="2 3">
    <name type="scientific">Agrococcus baldri</name>
    <dbReference type="NCBI Taxonomy" id="153730"/>
    <lineage>
        <taxon>Bacteria</taxon>
        <taxon>Bacillati</taxon>
        <taxon>Actinomycetota</taxon>
        <taxon>Actinomycetes</taxon>
        <taxon>Micrococcales</taxon>
        <taxon>Microbacteriaceae</taxon>
        <taxon>Agrococcus</taxon>
    </lineage>
</organism>
<evidence type="ECO:0000256" key="1">
    <source>
        <dbReference type="SAM" id="MobiDB-lite"/>
    </source>
</evidence>
<dbReference type="EMBL" id="FOZN01000002">
    <property type="protein sequence ID" value="SFS09901.1"/>
    <property type="molecule type" value="Genomic_DNA"/>
</dbReference>